<evidence type="ECO:0000313" key="1">
    <source>
        <dbReference type="EMBL" id="BCS82502.1"/>
    </source>
</evidence>
<dbReference type="EMBL" id="AP024483">
    <property type="protein sequence ID" value="BCS82502.1"/>
    <property type="molecule type" value="Genomic_DNA"/>
</dbReference>
<dbReference type="GeneID" id="80557707"/>
<sequence>MNMLGDFISQDPNHNFLHYLNHENYGSKHNLTHQLIDLEKQWDIPCGSLYTFTKMYENRVWEIPTNELCEGLIRLFRKLNITCINELASGNGLLSARLKFYSKKLNYKLDVNTSDGTNKMFGNHPFTYTTVEDLNIKKFNKSEPIIISWIHSIFEDELLSVVEMYKNDYIFLIGQCPDKENYGNNHSYKFHKKTSSYGYNCMIFEFKQISQMDYYLDDDIRTDIYNENKTCVTLYYKKSKTFGVNYASNSLKKNHPKLFGKYLHENKEYYNQDKKLIDISNKKIQEYSLNDFKDVNPLYAKGLRTYMSIKSGQQIRNSSLISRNALFKNNFLSIPIIEPIFEPFWRIQPIKQIRGRILRNIDYSDNILIKPIKLNSYLNYSLQSKKYVNIPIHGSIIIFNPEYKNHISMKNQNYIDKPFGPTLIKILFLEHRKFMLDQKRSVNEN</sequence>
<accession>A0ABM7NQR8</accession>
<dbReference type="RefSeq" id="YP_010841110.1">
    <property type="nucleotide sequence ID" value="NC_079139.1"/>
</dbReference>
<proteinExistence type="predicted"/>
<evidence type="ECO:0000313" key="2">
    <source>
        <dbReference type="Proteomes" id="UP001321479"/>
    </source>
</evidence>
<protein>
    <recommendedName>
        <fullName evidence="3">Methyltransferase</fullName>
    </recommendedName>
</protein>
<evidence type="ECO:0008006" key="3">
    <source>
        <dbReference type="Google" id="ProtNLM"/>
    </source>
</evidence>
<name>A0ABM7NQR8_9VIRU</name>
<keyword evidence="2" id="KW-1185">Reference proteome</keyword>
<reference evidence="1 2" key="1">
    <citation type="submission" date="2021-02" db="EMBL/GenBank/DDBJ databases">
        <title>Cotonvirus japonicus, which uses Golgi apparatus of host cells for its virion factory, phylogenetically links tailed tupanvirus and icosahedral mimivirus.</title>
        <authorList>
            <person name="Takahashi H."/>
            <person name="Fukaya S."/>
            <person name="Song C."/>
            <person name="Murata K."/>
            <person name="Takemura M."/>
        </authorList>
    </citation>
    <scope>NUCLEOTIDE SEQUENCE [LARGE SCALE GENOMIC DNA]</scope>
</reference>
<dbReference type="Proteomes" id="UP001321479">
    <property type="component" value="Segment"/>
</dbReference>
<organism evidence="1 2">
    <name type="scientific">Cotonvirus japonicus</name>
    <dbReference type="NCBI Taxonomy" id="2811091"/>
    <lineage>
        <taxon>Viruses</taxon>
        <taxon>Varidnaviria</taxon>
        <taxon>Bamfordvirae</taxon>
        <taxon>Nucleocytoviricota</taxon>
        <taxon>Megaviricetes</taxon>
        <taxon>Imitervirales</taxon>
        <taxon>Mimiviridae</taxon>
        <taxon>Megamimivirinae</taxon>
        <taxon>Cotonvirus</taxon>
        <taxon>Cotonvirus japonicum</taxon>
    </lineage>
</organism>